<organism evidence="1 2">
    <name type="scientific">Methylobacterium crusticola</name>
    <dbReference type="NCBI Taxonomy" id="1697972"/>
    <lineage>
        <taxon>Bacteria</taxon>
        <taxon>Pseudomonadati</taxon>
        <taxon>Pseudomonadota</taxon>
        <taxon>Alphaproteobacteria</taxon>
        <taxon>Hyphomicrobiales</taxon>
        <taxon>Methylobacteriaceae</taxon>
        <taxon>Methylobacterium</taxon>
    </lineage>
</organism>
<dbReference type="InterPro" id="IPR007487">
    <property type="entry name" value="ABC_transpt-TYRBP-like"/>
</dbReference>
<gene>
    <name evidence="1" type="ORF">OPKNFCMD_6529</name>
</gene>
<reference evidence="1" key="1">
    <citation type="journal article" date="2021" name="Front. Microbiol.">
        <title>Comprehensive Comparative Genomics and Phenotyping of Methylobacterium Species.</title>
        <authorList>
            <person name="Alessa O."/>
            <person name="Ogura Y."/>
            <person name="Fujitani Y."/>
            <person name="Takami H."/>
            <person name="Hayashi T."/>
            <person name="Sahin N."/>
            <person name="Tani A."/>
        </authorList>
    </citation>
    <scope>NUCLEOTIDE SEQUENCE</scope>
    <source>
        <strain evidence="1">KCTC 52305</strain>
    </source>
</reference>
<dbReference type="Gene3D" id="3.40.50.2300">
    <property type="match status" value="2"/>
</dbReference>
<dbReference type="RefSeq" id="WP_128564175.1">
    <property type="nucleotide sequence ID" value="NZ_BPQH01000036.1"/>
</dbReference>
<comment type="caution">
    <text evidence="1">The sequence shown here is derived from an EMBL/GenBank/DDBJ whole genome shotgun (WGS) entry which is preliminary data.</text>
</comment>
<evidence type="ECO:0008006" key="3">
    <source>
        <dbReference type="Google" id="ProtNLM"/>
    </source>
</evidence>
<keyword evidence="2" id="KW-1185">Reference proteome</keyword>
<dbReference type="Pfam" id="PF04392">
    <property type="entry name" value="ABC_sub_bind"/>
    <property type="match status" value="1"/>
</dbReference>
<dbReference type="Proteomes" id="UP001055167">
    <property type="component" value="Unassembled WGS sequence"/>
</dbReference>
<proteinExistence type="predicted"/>
<reference evidence="1" key="2">
    <citation type="submission" date="2021-08" db="EMBL/GenBank/DDBJ databases">
        <authorList>
            <person name="Tani A."/>
            <person name="Ola A."/>
            <person name="Ogura Y."/>
            <person name="Katsura K."/>
            <person name="Hayashi T."/>
        </authorList>
    </citation>
    <scope>NUCLEOTIDE SEQUENCE</scope>
    <source>
        <strain evidence="1">KCTC 52305</strain>
    </source>
</reference>
<accession>A0ABQ4RAF1</accession>
<evidence type="ECO:0000313" key="1">
    <source>
        <dbReference type="EMBL" id="GJD53751.1"/>
    </source>
</evidence>
<sequence>MNRRALLAGSLAATLARPGRAEPRPWRVGFLHPGEQAYVDSRVAAFRTGFAPPPGSPEIVTRTASNDLARLPALVAELAAEQVQALCAVSPPAVGAVRTASLAMPVVALDLESDPVANGWVESLGQPGRSLTGLFLDLPEFTAKCLQLLVEAAGGAPKVGVLWHGAAGTLQVRAAREAAARLNLPLEVAGIQAAAEIEPAFAALHAAGAGGLLMLSSPLFGGRVRQMAELSARYRLPAINQLPEFAEAGGLLGYGPEAQGMFRQLGALTRRILEAGPGRPLPPVERPVRFKLVLNARTAAALGLTIPPMLLASVDEVIE</sequence>
<protein>
    <recommendedName>
        <fullName evidence="3">ABC transporter substrate-binding protein</fullName>
    </recommendedName>
</protein>
<evidence type="ECO:0000313" key="2">
    <source>
        <dbReference type="Proteomes" id="UP001055167"/>
    </source>
</evidence>
<dbReference type="PANTHER" id="PTHR35271:SF1">
    <property type="entry name" value="ABC TRANSPORTER, SUBSTRATE-BINDING LIPOPROTEIN"/>
    <property type="match status" value="1"/>
</dbReference>
<dbReference type="PANTHER" id="PTHR35271">
    <property type="entry name" value="ABC TRANSPORTER, SUBSTRATE-BINDING LIPOPROTEIN-RELATED"/>
    <property type="match status" value="1"/>
</dbReference>
<name>A0ABQ4RAF1_9HYPH</name>
<dbReference type="EMBL" id="BPQH01000036">
    <property type="protein sequence ID" value="GJD53751.1"/>
    <property type="molecule type" value="Genomic_DNA"/>
</dbReference>